<sequence>MSLKLHILNLKSGHWVEESNTHYVDKSPFFDRFLAFSLDNEWLLTYHHYTSGFAIRKVTYPYTVQELGSLDAYAPPYSMPELEEPSWRTSTRFGVLAIGEPNDFRGTRRVGWGLAIEKDWIMRGNERMLWIPVDYRRMALDVPGSRLAFVCPSGQIKIMRFE</sequence>
<dbReference type="EMBL" id="JAAOAM010000150">
    <property type="protein sequence ID" value="KAF5543481.1"/>
    <property type="molecule type" value="Genomic_DNA"/>
</dbReference>
<proteinExistence type="predicted"/>
<keyword evidence="2" id="KW-1185">Reference proteome</keyword>
<dbReference type="Proteomes" id="UP000522262">
    <property type="component" value="Unassembled WGS sequence"/>
</dbReference>
<accession>A0A8H5IZA5</accession>
<organism evidence="1 2">
    <name type="scientific">Fusarium mexicanum</name>
    <dbReference type="NCBI Taxonomy" id="751941"/>
    <lineage>
        <taxon>Eukaryota</taxon>
        <taxon>Fungi</taxon>
        <taxon>Dikarya</taxon>
        <taxon>Ascomycota</taxon>
        <taxon>Pezizomycotina</taxon>
        <taxon>Sordariomycetes</taxon>
        <taxon>Hypocreomycetidae</taxon>
        <taxon>Hypocreales</taxon>
        <taxon>Nectriaceae</taxon>
        <taxon>Fusarium</taxon>
        <taxon>Fusarium fujikuroi species complex</taxon>
    </lineage>
</organism>
<protein>
    <submittedName>
        <fullName evidence="1">Vegetatible incompatibility het-E-1</fullName>
    </submittedName>
</protein>
<evidence type="ECO:0000313" key="2">
    <source>
        <dbReference type="Proteomes" id="UP000522262"/>
    </source>
</evidence>
<evidence type="ECO:0000313" key="1">
    <source>
        <dbReference type="EMBL" id="KAF5543481.1"/>
    </source>
</evidence>
<dbReference type="AlphaFoldDB" id="A0A8H5IZA5"/>
<reference evidence="1 2" key="1">
    <citation type="submission" date="2020-05" db="EMBL/GenBank/DDBJ databases">
        <title>Identification and distribution of gene clusters putatively required for synthesis of sphingolipid metabolism inhibitors in phylogenetically diverse species of the filamentous fungus Fusarium.</title>
        <authorList>
            <person name="Kim H.-S."/>
            <person name="Busman M."/>
            <person name="Brown D.W."/>
            <person name="Divon H."/>
            <person name="Uhlig S."/>
            <person name="Proctor R.H."/>
        </authorList>
    </citation>
    <scope>NUCLEOTIDE SEQUENCE [LARGE SCALE GENOMIC DNA]</scope>
    <source>
        <strain evidence="1 2">NRRL 53147</strain>
    </source>
</reference>
<name>A0A8H5IZA5_9HYPO</name>
<comment type="caution">
    <text evidence="1">The sequence shown here is derived from an EMBL/GenBank/DDBJ whole genome shotgun (WGS) entry which is preliminary data.</text>
</comment>
<gene>
    <name evidence="1" type="ORF">FMEXI_7032</name>
</gene>